<accession>A0A815Y7B8</accession>
<sequence>MMTPPNCVMTRLTYVKHESKSRSVTVSSQLQLPLPFTQVPSSFSNQLAVSSTQLLSSSTTSPTVPPSTTITEHEHRNQIIKTIGTWCEREKESIGLDELSLSIVDDYKLYINDDTENLEASIRCNCGVKLNLFKLKTRTFFQLSNFYAHLKSKKCSKNRVPSWKIKPVRFVVVHIRGKNVCDFVRMNLNGSLPSLPTLIILTKDKNSTFGEGRFRFNELEQHLGRMNTSIGFASEDCTGIVRKIRYDTNTNSFIGFCTPLENGIPSEQHFKTDSFDQVNEWFSNIEKAPLLNIHMFQPLAQSMKNCSPVILAAYGTDSKFTAIDIFRRGIHIYEQCSAKKIRIIGFSTDCDSKYLRAMQLVSEFFADLSSLKLHEQPGAFAVAVPAT</sequence>
<dbReference type="AlphaFoldDB" id="A0A815Y7B8"/>
<gene>
    <name evidence="1" type="ORF">GPM918_LOCUS40132</name>
    <name evidence="2" type="ORF">SRO942_LOCUS41053</name>
</gene>
<protein>
    <submittedName>
        <fullName evidence="1">Uncharacterized protein</fullName>
    </submittedName>
</protein>
<evidence type="ECO:0000313" key="1">
    <source>
        <dbReference type="EMBL" id="CAF1566857.1"/>
    </source>
</evidence>
<dbReference type="EMBL" id="CAJOBC010094961">
    <property type="protein sequence ID" value="CAF4429181.1"/>
    <property type="molecule type" value="Genomic_DNA"/>
</dbReference>
<proteinExistence type="predicted"/>
<organism evidence="1 3">
    <name type="scientific">Didymodactylos carnosus</name>
    <dbReference type="NCBI Taxonomy" id="1234261"/>
    <lineage>
        <taxon>Eukaryota</taxon>
        <taxon>Metazoa</taxon>
        <taxon>Spiralia</taxon>
        <taxon>Gnathifera</taxon>
        <taxon>Rotifera</taxon>
        <taxon>Eurotatoria</taxon>
        <taxon>Bdelloidea</taxon>
        <taxon>Philodinida</taxon>
        <taxon>Philodinidae</taxon>
        <taxon>Didymodactylos</taxon>
    </lineage>
</organism>
<evidence type="ECO:0000313" key="3">
    <source>
        <dbReference type="Proteomes" id="UP000663829"/>
    </source>
</evidence>
<dbReference type="OrthoDB" id="10021027at2759"/>
<keyword evidence="3" id="KW-1185">Reference proteome</keyword>
<dbReference type="Proteomes" id="UP000681722">
    <property type="component" value="Unassembled WGS sequence"/>
</dbReference>
<dbReference type="Proteomes" id="UP000663829">
    <property type="component" value="Unassembled WGS sequence"/>
</dbReference>
<comment type="caution">
    <text evidence="1">The sequence shown here is derived from an EMBL/GenBank/DDBJ whole genome shotgun (WGS) entry which is preliminary data.</text>
</comment>
<reference evidence="1" key="1">
    <citation type="submission" date="2021-02" db="EMBL/GenBank/DDBJ databases">
        <authorList>
            <person name="Nowell W R."/>
        </authorList>
    </citation>
    <scope>NUCLEOTIDE SEQUENCE</scope>
</reference>
<dbReference type="EMBL" id="CAJNOQ010029167">
    <property type="protein sequence ID" value="CAF1566857.1"/>
    <property type="molecule type" value="Genomic_DNA"/>
</dbReference>
<evidence type="ECO:0000313" key="2">
    <source>
        <dbReference type="EMBL" id="CAF4429181.1"/>
    </source>
</evidence>
<name>A0A815Y7B8_9BILA</name>